<comment type="function">
    <text evidence="6">Part of an energy-coupled inorganic carbon pump.</text>
</comment>
<evidence type="ECO:0000256" key="5">
    <source>
        <dbReference type="ARBA" id="ARBA00023136"/>
    </source>
</evidence>
<comment type="caution">
    <text evidence="7">The sequence shown here is derived from an EMBL/GenBank/DDBJ whole genome shotgun (WGS) entry which is preliminary data.</text>
</comment>
<dbReference type="InterPro" id="IPR018752">
    <property type="entry name" value="DabA"/>
</dbReference>
<organism evidence="7 8">
    <name type="scientific">Dichotomicrobium thermohalophilum</name>
    <dbReference type="NCBI Taxonomy" id="933063"/>
    <lineage>
        <taxon>Bacteria</taxon>
        <taxon>Pseudomonadati</taxon>
        <taxon>Pseudomonadota</taxon>
        <taxon>Alphaproteobacteria</taxon>
        <taxon>Hyphomicrobiales</taxon>
        <taxon>Hyphomicrobiaceae</taxon>
        <taxon>Dichotomicrobium</taxon>
    </lineage>
</organism>
<reference evidence="7 8" key="1">
    <citation type="submission" date="2018-08" db="EMBL/GenBank/DDBJ databases">
        <title>Genomic Encyclopedia of Archaeal and Bacterial Type Strains, Phase II (KMG-II): from individual species to whole genera.</title>
        <authorList>
            <person name="Goeker M."/>
        </authorList>
    </citation>
    <scope>NUCLEOTIDE SEQUENCE [LARGE SCALE GENOMIC DNA]</scope>
    <source>
        <strain evidence="7 8">DSM 5002</strain>
    </source>
</reference>
<evidence type="ECO:0000256" key="1">
    <source>
        <dbReference type="ARBA" id="ARBA00022448"/>
    </source>
</evidence>
<sequence length="836" mass="91304">MNVLPANQMTDFKDAMAVTDAAIIAAADRAGKRIAPLWPLKHFVAVNPFWGLADHDFAEAAEALARTAGARMTMPRSYYLDAIESGRITRDDIAAALERVKGAGMPADPDTVIAAARQETALPPTLTTVADIAARVSGKDWPGFIAERISLWAADQFDEGQASWPSAGQTQPPYVHWRETAMVDRTPEFAGMGSIRAAVAALPEDADALIVAAIKRLGLDNDSVEPYLHRLLMTVGGWAAYARYKVWDAELYDREDETLRQFLAVRLAYELILFERYQSDADFLARWAEAYPVAAVDGQALAIDAVLQTAYDVAWQRELVGKLNGSAPATPEARKKVQAAFCIDVRSEVFRRSLESVSPEVETIGFAGFFGFAIEYIPIGKNEGGSQCPVLLTPQFTVRETVRDATPEEEVEILGLRRLRRRASKAWKSFKLAAVSSFAFVETVGISYLVKLVSDATGLSRTVTHPASDGLDASVEKRLKPEIETRAMAGRETGFTPEQRLDMAEGVLKAMSMTSDFARIVLLAGHGATVVNNPHASGLDCGACGGHTGEANARVAAAILNDPEVRAGLAERGIHVPEDTIFIGALHDTTTDEVELFDLETVPESHADDLARLKDWLDRAGHLARAERSALLNIDSGREIDAQVIARSQDWAQVRPEWGLAGCAAFIAAPRSRTAGRDLDGRSFLHNYDWRQDENFATLELIMTAPMVVASWISLQYYGSTVDNRVFGCGNKVLHNVVGTLGVLEGNGGDLRTGLPWQSVHDGERLIHEPLRLSVVIEAPREAMNAIIEKHEVVRNLVDNGWLYLFAMDDSGKIAWRYAGGGEWEAVTREQVADAA</sequence>
<evidence type="ECO:0000313" key="8">
    <source>
        <dbReference type="Proteomes" id="UP000266273"/>
    </source>
</evidence>
<feature type="binding site" evidence="6">
    <location>
        <position position="342"/>
    </location>
    <ligand>
        <name>Zn(2+)</name>
        <dbReference type="ChEBI" id="CHEBI:29105"/>
    </ligand>
</feature>
<name>A0A397Q5A4_9HYPH</name>
<keyword evidence="1 6" id="KW-0813">Transport</keyword>
<gene>
    <name evidence="6" type="primary">dabA</name>
    <name evidence="7" type="ORF">BXY53_1233</name>
</gene>
<protein>
    <recommendedName>
        <fullName evidence="6">Probable inorganic carbon transporter subunit DabA</fullName>
    </recommendedName>
</protein>
<feature type="binding site" evidence="6">
    <location>
        <position position="344"/>
    </location>
    <ligand>
        <name>Zn(2+)</name>
        <dbReference type="ChEBI" id="CHEBI:29105"/>
    </ligand>
</feature>
<comment type="cofactor">
    <cofactor evidence="6">
        <name>Zn(2+)</name>
        <dbReference type="ChEBI" id="CHEBI:29105"/>
    </cofactor>
</comment>
<dbReference type="AlphaFoldDB" id="A0A397Q5A4"/>
<evidence type="ECO:0000256" key="4">
    <source>
        <dbReference type="ARBA" id="ARBA00022833"/>
    </source>
</evidence>
<keyword evidence="8" id="KW-1185">Reference proteome</keyword>
<evidence type="ECO:0000256" key="2">
    <source>
        <dbReference type="ARBA" id="ARBA00022475"/>
    </source>
</evidence>
<dbReference type="PANTHER" id="PTHR38344:SF1">
    <property type="entry name" value="INORGANIC CARBON TRANSPORTER SUBUNIT DABA-RELATED"/>
    <property type="match status" value="1"/>
</dbReference>
<feature type="binding site" evidence="6">
    <location>
        <position position="526"/>
    </location>
    <ligand>
        <name>Zn(2+)</name>
        <dbReference type="ChEBI" id="CHEBI:29105"/>
    </ligand>
</feature>
<dbReference type="EMBL" id="QXDF01000001">
    <property type="protein sequence ID" value="RIA56133.1"/>
    <property type="molecule type" value="Genomic_DNA"/>
</dbReference>
<keyword evidence="3 6" id="KW-0479">Metal-binding</keyword>
<dbReference type="GO" id="GO:0005886">
    <property type="term" value="C:plasma membrane"/>
    <property type="evidence" value="ECO:0007669"/>
    <property type="project" value="UniProtKB-SubCell"/>
</dbReference>
<dbReference type="GO" id="GO:0008270">
    <property type="term" value="F:zinc ion binding"/>
    <property type="evidence" value="ECO:0007669"/>
    <property type="project" value="UniProtKB-UniRule"/>
</dbReference>
<dbReference type="PANTHER" id="PTHR38344">
    <property type="entry name" value="UPF0753 PROTEIN AQ_863"/>
    <property type="match status" value="1"/>
</dbReference>
<dbReference type="Proteomes" id="UP000266273">
    <property type="component" value="Unassembled WGS sequence"/>
</dbReference>
<dbReference type="HAMAP" id="MF_01871">
    <property type="entry name" value="DabA"/>
    <property type="match status" value="1"/>
</dbReference>
<comment type="similarity">
    <text evidence="6">Belongs to the inorganic carbon transporter (TC 9.A.2) DabA family.</text>
</comment>
<dbReference type="RefSeq" id="WP_342634964.1">
    <property type="nucleotide sequence ID" value="NZ_QXDF01000001.1"/>
</dbReference>
<accession>A0A397Q5A4</accession>
<feature type="binding site" evidence="6">
    <location>
        <position position="541"/>
    </location>
    <ligand>
        <name>Zn(2+)</name>
        <dbReference type="ChEBI" id="CHEBI:29105"/>
    </ligand>
</feature>
<keyword evidence="2 6" id="KW-1003">Cell membrane</keyword>
<comment type="subcellular location">
    <subcellularLocation>
        <location evidence="6">Cell membrane</location>
        <topology evidence="6">Peripheral membrane protein</topology>
    </subcellularLocation>
</comment>
<comment type="subunit">
    <text evidence="6">Forms a complex with DabB.</text>
</comment>
<proteinExistence type="inferred from homology"/>
<evidence type="ECO:0000256" key="6">
    <source>
        <dbReference type="HAMAP-Rule" id="MF_01871"/>
    </source>
</evidence>
<dbReference type="Pfam" id="PF10070">
    <property type="entry name" value="DabA"/>
    <property type="match status" value="1"/>
</dbReference>
<keyword evidence="4 6" id="KW-0862">Zinc</keyword>
<keyword evidence="5 6" id="KW-0472">Membrane</keyword>
<evidence type="ECO:0000256" key="3">
    <source>
        <dbReference type="ARBA" id="ARBA00022723"/>
    </source>
</evidence>
<evidence type="ECO:0000313" key="7">
    <source>
        <dbReference type="EMBL" id="RIA56133.1"/>
    </source>
</evidence>